<dbReference type="InterPro" id="IPR039246">
    <property type="entry name" value="Flagellar_FlgA"/>
</dbReference>
<keyword evidence="6" id="KW-0969">Cilium</keyword>
<evidence type="ECO:0000256" key="2">
    <source>
        <dbReference type="ARBA" id="ARBA00022729"/>
    </source>
</evidence>
<comment type="caution">
    <text evidence="6">The sequence shown here is derived from an EMBL/GenBank/DDBJ whole genome shotgun (WGS) entry which is preliminary data.</text>
</comment>
<dbReference type="Gene3D" id="2.30.30.760">
    <property type="match status" value="1"/>
</dbReference>
<reference evidence="6" key="1">
    <citation type="journal article" date="2020" name="mSystems">
        <title>Genome- and Community-Level Interaction Insights into Carbon Utilization and Element Cycling Functions of Hydrothermarchaeota in Hydrothermal Sediment.</title>
        <authorList>
            <person name="Zhou Z."/>
            <person name="Liu Y."/>
            <person name="Xu W."/>
            <person name="Pan J."/>
            <person name="Luo Z.H."/>
            <person name="Li M."/>
        </authorList>
    </citation>
    <scope>NUCLEOTIDE SEQUENCE [LARGE SCALE GENOMIC DNA]</scope>
    <source>
        <strain evidence="6">HyVt-501</strain>
    </source>
</reference>
<comment type="function">
    <text evidence="4">Involved in the assembly process of the P-ring formation. It may associate with FlgF on the rod constituting a structure essential for the P-ring assembly or may act as a modulator protein for the P-ring assembly.</text>
</comment>
<dbReference type="SMART" id="SM00858">
    <property type="entry name" value="SAF"/>
    <property type="match status" value="1"/>
</dbReference>
<dbReference type="EMBL" id="DRNB01000348">
    <property type="protein sequence ID" value="HHJ65072.1"/>
    <property type="molecule type" value="Genomic_DNA"/>
</dbReference>
<comment type="similarity">
    <text evidence="4">Belongs to the FlgA family.</text>
</comment>
<dbReference type="AlphaFoldDB" id="A0A7C5L3W0"/>
<organism evidence="6">
    <name type="scientific">Aquifex aeolicus</name>
    <dbReference type="NCBI Taxonomy" id="63363"/>
    <lineage>
        <taxon>Bacteria</taxon>
        <taxon>Pseudomonadati</taxon>
        <taxon>Aquificota</taxon>
        <taxon>Aquificia</taxon>
        <taxon>Aquificales</taxon>
        <taxon>Aquificaceae</taxon>
        <taxon>Aquifex</taxon>
    </lineage>
</organism>
<evidence type="ECO:0000313" key="6">
    <source>
        <dbReference type="EMBL" id="HHJ65072.1"/>
    </source>
</evidence>
<dbReference type="PANTHER" id="PTHR36307">
    <property type="entry name" value="FLAGELLA BASAL BODY P-RING FORMATION PROTEIN FLGA"/>
    <property type="match status" value="1"/>
</dbReference>
<keyword evidence="3 4" id="KW-0574">Periplasm</keyword>
<gene>
    <name evidence="6" type="primary">flgA</name>
    <name evidence="6" type="ORF">ENJ61_09250</name>
</gene>
<dbReference type="GO" id="GO:0044780">
    <property type="term" value="P:bacterial-type flagellum assembly"/>
    <property type="evidence" value="ECO:0007669"/>
    <property type="project" value="InterPro"/>
</dbReference>
<keyword evidence="6" id="KW-0966">Cell projection</keyword>
<evidence type="ECO:0000259" key="5">
    <source>
        <dbReference type="SMART" id="SM00858"/>
    </source>
</evidence>
<dbReference type="CDD" id="cd11614">
    <property type="entry name" value="SAF_CpaB_FlgA_like"/>
    <property type="match status" value="1"/>
</dbReference>
<dbReference type="InterPro" id="IPR017585">
    <property type="entry name" value="SAF_FlgA"/>
</dbReference>
<feature type="signal peptide" evidence="4">
    <location>
        <begin position="1"/>
        <end position="24"/>
    </location>
</feature>
<feature type="chain" id="PRO_5028504616" description="Flagella basal body P-ring formation protein FlgA" evidence="4">
    <location>
        <begin position="25"/>
        <end position="229"/>
    </location>
</feature>
<dbReference type="Pfam" id="PF13144">
    <property type="entry name" value="ChapFlgA"/>
    <property type="match status" value="1"/>
</dbReference>
<accession>A0A7C5L3W0</accession>
<dbReference type="GO" id="GO:0042597">
    <property type="term" value="C:periplasmic space"/>
    <property type="evidence" value="ECO:0007669"/>
    <property type="project" value="UniProtKB-SubCell"/>
</dbReference>
<sequence>MRCSLRRLTCVVKILLLLHLSAPAGVFDGEHLREVLDRELRKNFGSRVKLLEVSFHLPQKIDYLRIERLSLNVREGHPRGSFHVYLVTEKGIRRITANLKLAWLCRFTVASRDIGRGERIHPRFLSIREEFRERCPGNTIRPRSELMNYVALRTIAEGEPLRKNLLRREPLIRRGEEVNLLLRRGNLEISMRGKALDPGFYGDTIRIRIPQTGKVLRGKVISEDRVVIR</sequence>
<dbReference type="InterPro" id="IPR013974">
    <property type="entry name" value="SAF"/>
</dbReference>
<proteinExistence type="inferred from homology"/>
<keyword evidence="6" id="KW-0282">Flagellum</keyword>
<evidence type="ECO:0000256" key="3">
    <source>
        <dbReference type="ARBA" id="ARBA00022764"/>
    </source>
</evidence>
<comment type="subcellular location">
    <subcellularLocation>
        <location evidence="1 4">Periplasm</location>
    </subcellularLocation>
</comment>
<protein>
    <recommendedName>
        <fullName evidence="4">Flagella basal body P-ring formation protein FlgA</fullName>
    </recommendedName>
</protein>
<name>A0A7C5L3W0_AQUAO</name>
<evidence type="ECO:0000256" key="4">
    <source>
        <dbReference type="RuleBase" id="RU362063"/>
    </source>
</evidence>
<dbReference type="PANTHER" id="PTHR36307:SF1">
    <property type="entry name" value="FLAGELLA BASAL BODY P-RING FORMATION PROTEIN FLGA"/>
    <property type="match status" value="1"/>
</dbReference>
<dbReference type="NCBIfam" id="TIGR03170">
    <property type="entry name" value="flgA_cterm"/>
    <property type="match status" value="1"/>
</dbReference>
<keyword evidence="4" id="KW-1005">Bacterial flagellum biogenesis</keyword>
<evidence type="ECO:0000256" key="1">
    <source>
        <dbReference type="ARBA" id="ARBA00004418"/>
    </source>
</evidence>
<keyword evidence="2 4" id="KW-0732">Signal</keyword>
<dbReference type="Proteomes" id="UP000885792">
    <property type="component" value="Unassembled WGS sequence"/>
</dbReference>
<feature type="domain" description="SAF" evidence="5">
    <location>
        <begin position="105"/>
        <end position="167"/>
    </location>
</feature>